<proteinExistence type="inferred from homology"/>
<keyword evidence="7 11" id="KW-0804">Transcription</keyword>
<evidence type="ECO:0000313" key="16">
    <source>
        <dbReference type="EMBL" id="KAL0261427.1"/>
    </source>
</evidence>
<feature type="compositionally biased region" description="Polar residues" evidence="12">
    <location>
        <begin position="767"/>
        <end position="778"/>
    </location>
</feature>
<organism evidence="16 17">
    <name type="scientific">Diplodia seriata</name>
    <dbReference type="NCBI Taxonomy" id="420778"/>
    <lineage>
        <taxon>Eukaryota</taxon>
        <taxon>Fungi</taxon>
        <taxon>Dikarya</taxon>
        <taxon>Ascomycota</taxon>
        <taxon>Pezizomycotina</taxon>
        <taxon>Dothideomycetes</taxon>
        <taxon>Dothideomycetes incertae sedis</taxon>
        <taxon>Botryosphaeriales</taxon>
        <taxon>Botryosphaeriaceae</taxon>
        <taxon>Diplodia</taxon>
    </lineage>
</organism>
<feature type="domain" description="Mediator complex subunit Med13 N-terminal" evidence="14">
    <location>
        <begin position="1"/>
        <end position="371"/>
    </location>
</feature>
<dbReference type="Pfam" id="PF06333">
    <property type="entry name" value="Med13_C"/>
    <property type="match status" value="1"/>
</dbReference>
<feature type="region of interest" description="Disordered" evidence="12">
    <location>
        <begin position="1025"/>
        <end position="1047"/>
    </location>
</feature>
<feature type="compositionally biased region" description="Polar residues" evidence="12">
    <location>
        <begin position="501"/>
        <end position="524"/>
    </location>
</feature>
<feature type="compositionally biased region" description="Polar residues" evidence="12">
    <location>
        <begin position="811"/>
        <end position="827"/>
    </location>
</feature>
<comment type="caution">
    <text evidence="16">The sequence shown here is derived from an EMBL/GenBank/DDBJ whole genome shotgun (WGS) entry which is preliminary data.</text>
</comment>
<dbReference type="Pfam" id="PF11597">
    <property type="entry name" value="Med13_N"/>
    <property type="match status" value="1"/>
</dbReference>
<dbReference type="Pfam" id="PF18296">
    <property type="entry name" value="MID_MedPIWI"/>
    <property type="match status" value="1"/>
</dbReference>
<dbReference type="PANTHER" id="PTHR48249">
    <property type="entry name" value="MEDIATOR OF RNA POLYMERASE II TRANSCRIPTION SUBUNIT 13"/>
    <property type="match status" value="1"/>
</dbReference>
<dbReference type="InterPro" id="IPR051139">
    <property type="entry name" value="Mediator_complx_sub13"/>
</dbReference>
<evidence type="ECO:0000259" key="13">
    <source>
        <dbReference type="Pfam" id="PF06333"/>
    </source>
</evidence>
<feature type="domain" description="MID" evidence="15">
    <location>
        <begin position="1088"/>
        <end position="1275"/>
    </location>
</feature>
<dbReference type="PANTHER" id="PTHR48249:SF3">
    <property type="entry name" value="MEDIATOR OF RNA POLYMERASE II TRANSCRIPTION SUBUNIT 13"/>
    <property type="match status" value="1"/>
</dbReference>
<feature type="region of interest" description="Disordered" evidence="12">
    <location>
        <begin position="378"/>
        <end position="397"/>
    </location>
</feature>
<dbReference type="InterPro" id="IPR041285">
    <property type="entry name" value="MID_MedPIWI"/>
</dbReference>
<dbReference type="InterPro" id="IPR009401">
    <property type="entry name" value="Med13_C"/>
</dbReference>
<feature type="region of interest" description="Disordered" evidence="12">
    <location>
        <begin position="658"/>
        <end position="678"/>
    </location>
</feature>
<evidence type="ECO:0000259" key="15">
    <source>
        <dbReference type="Pfam" id="PF18296"/>
    </source>
</evidence>
<evidence type="ECO:0000256" key="5">
    <source>
        <dbReference type="ARBA" id="ARBA00023015"/>
    </source>
</evidence>
<evidence type="ECO:0000256" key="3">
    <source>
        <dbReference type="ARBA" id="ARBA00019618"/>
    </source>
</evidence>
<evidence type="ECO:0000256" key="11">
    <source>
        <dbReference type="RuleBase" id="RU364134"/>
    </source>
</evidence>
<evidence type="ECO:0000256" key="12">
    <source>
        <dbReference type="SAM" id="MobiDB-lite"/>
    </source>
</evidence>
<feature type="domain" description="Mediator complex subunit Med13 C-terminal" evidence="13">
    <location>
        <begin position="1290"/>
        <end position="1396"/>
    </location>
</feature>
<comment type="function">
    <text evidence="9 11">Component of the SRB8-11 complex. The SRB8-11 complex is a regulatory module of the Mediator complex which is itself involved in regulation of basal and activated RNA polymerase II-dependent transcription. The SRB8-11 complex may be involved in the transcriptional repression of a subset of genes regulated by Mediator. It may inhibit the association of the Mediator complex with RNA polymerase II to form the holoenzyme complex.</text>
</comment>
<feature type="region of interest" description="Disordered" evidence="12">
    <location>
        <begin position="429"/>
        <end position="461"/>
    </location>
</feature>
<gene>
    <name evidence="16" type="ORF">SLS55_002857</name>
</gene>
<dbReference type="InterPro" id="IPR021643">
    <property type="entry name" value="Mediator_Med13_N"/>
</dbReference>
<feature type="compositionally biased region" description="Low complexity" evidence="12">
    <location>
        <begin position="1025"/>
        <end position="1042"/>
    </location>
</feature>
<evidence type="ECO:0000256" key="6">
    <source>
        <dbReference type="ARBA" id="ARBA00023159"/>
    </source>
</evidence>
<reference evidence="16 17" key="1">
    <citation type="submission" date="2024-02" db="EMBL/GenBank/DDBJ databases">
        <title>De novo assembly and annotation of 12 fungi associated with fruit tree decline syndrome in Ontario, Canada.</title>
        <authorList>
            <person name="Sulman M."/>
            <person name="Ellouze W."/>
            <person name="Ilyukhin E."/>
        </authorList>
    </citation>
    <scope>NUCLEOTIDE SEQUENCE [LARGE SCALE GENOMIC DNA]</scope>
    <source>
        <strain evidence="16 17">FDS-637</strain>
    </source>
</reference>
<feature type="region of interest" description="Disordered" evidence="12">
    <location>
        <begin position="477"/>
        <end position="557"/>
    </location>
</feature>
<feature type="region of interest" description="Disordered" evidence="12">
    <location>
        <begin position="754"/>
        <end position="778"/>
    </location>
</feature>
<keyword evidence="4 11" id="KW-0678">Repressor</keyword>
<accession>A0ABR3CLD1</accession>
<dbReference type="Proteomes" id="UP001430584">
    <property type="component" value="Unassembled WGS sequence"/>
</dbReference>
<sequence length="1419" mass="153709">MESIKNSSTSVSAVNGYGVVSFRTFSATSAVDSPNAKAAELDGLRCVEARLREARRLVYVDRLKQLLWLFEPGSNPPALDHGSLQSQQLNGLQLATQSEGDLKAADLARFTGRFPASQSGLQHASAASNARALQAANARAFQGTQHAGQASANPADASRQHDALSVYESFMSAVIGSISYNLSRFHHMIPLNYRTFVSYSRATNPADTADDDDDDSTILGGLSCLLTTLDAHLSTAGTLVISTSVSATNNVYQLEKILSLYDVHDDFLGELVRIAPCGIIARYVGHETSAVGSERHGSGTTRRSRAVQQWKADTLRWLRMKGLVLPDMNEEGKWVRIQLQPSQQAPKDLNDPSTSLCRECLWPAALCFFYSAGGGDGELESPEELHPAGHQDDQDPGVAWWQGPGRSGFADPLWQAYNWFLGKPEREKAIEARKKARQAQEDNPQPAAEPTMTYPSSPLYSRGSAYGDLQAVSGVYPTPPDAVLPPGASGHTTMDGIIMGPTTQDSQSHAGQTSAGGDNFTQQEHAGAADATPGEHIDQTRTEDTPTGGGAEADDNDDLFEDMDEEMFGANDVTEADFNFFDDGDGGFGDLMDVSQPATFEEQKQSSSPENTRFEGVSPMVQVANAEQTEVEPPTLKSEIATTPAAPEIDVQMAEIDEQPKAEDTPPQQEFETNEAKSEAAEEAVIVREPSPPLSPARINQKLFGSPHVGEAETEIQDFAKAKAEGGAMFDTVGFSQRMQLADSKYAAGGQFFFSGKDRDPKPGQLSRPTSSAHSATLERTSDLIRSIVVPKRASDDSYMKDGLSEDSDSCSDISVSTGSYDEDTGSTMLQDSGLLVPSHRKLGSSAAGTPVVGTPGTLQLDSGSQDMLLGDADSFMSELPTLSSLEPTPSDWSLASLPPPIIKVRRRYGADARSRRGSFSLASAASTPSSDGRSEAVADAPALNLKEIINITQMLADQIIHSTLDLISGDGESNQTCSRSQTGALRKLAPIQTIHNAVKDLFQQTSECDMLKYASIQDVMPESAAAKQAQQKSAQRRTTTADPHANMFFPISTPHVRLRRGEDTWDVLPPALSFWESLGLSPTSGPKNVMAYCVHPSSDQLSEPITSFLDNISMAYESSKFGTHVRGPDIEHLSNGGLVPAPINTHDGDHWKPTTQGCLQSIRDTCSSLGRHLSRINFKKVTKPEDSSQPDAIVVYLVNPFSDPHNLWQLCSAFWALFQAYLPSPSSRVVDDSRPELVLQLVPVKCIASFEAPIVLEPGLLARLAREVYDRCPPKEPSVDHTALSIYSAPSIQLEETLPKSIPFRVTAEPPSDLLHENSYIHVGYAVSVDGSWLTVAWTDNPGKHQATASYCLNNRSFVEVAREIHQTSLEIMSARRVTWRLCIARAGVMERDEQDGKTHSCTPPSKRLIFVQHGKHS</sequence>
<dbReference type="GeneID" id="92006942"/>
<evidence type="ECO:0000256" key="7">
    <source>
        <dbReference type="ARBA" id="ARBA00023163"/>
    </source>
</evidence>
<evidence type="ECO:0000256" key="10">
    <source>
        <dbReference type="ARBA" id="ARBA00032008"/>
    </source>
</evidence>
<feature type="compositionally biased region" description="Basic and acidic residues" evidence="12">
    <location>
        <begin position="383"/>
        <end position="393"/>
    </location>
</feature>
<name>A0ABR3CLD1_9PEZI</name>
<evidence type="ECO:0000256" key="9">
    <source>
        <dbReference type="ARBA" id="ARBA00025661"/>
    </source>
</evidence>
<comment type="subcellular location">
    <subcellularLocation>
        <location evidence="1 11">Nucleus</location>
    </subcellularLocation>
</comment>
<evidence type="ECO:0000313" key="17">
    <source>
        <dbReference type="Proteomes" id="UP001430584"/>
    </source>
</evidence>
<evidence type="ECO:0000256" key="4">
    <source>
        <dbReference type="ARBA" id="ARBA00022491"/>
    </source>
</evidence>
<feature type="compositionally biased region" description="Basic and acidic residues" evidence="12">
    <location>
        <begin position="533"/>
        <end position="544"/>
    </location>
</feature>
<keyword evidence="6 11" id="KW-0010">Activator</keyword>
<keyword evidence="5 11" id="KW-0805">Transcription regulation</keyword>
<keyword evidence="17" id="KW-1185">Reference proteome</keyword>
<evidence type="ECO:0000259" key="14">
    <source>
        <dbReference type="Pfam" id="PF11597"/>
    </source>
</evidence>
<dbReference type="RefSeq" id="XP_066634456.1">
    <property type="nucleotide sequence ID" value="XM_066774337.1"/>
</dbReference>
<comment type="subunit">
    <text evidence="11">Component of the SRB8-11 complex, which itself associates with the Mediator complex.</text>
</comment>
<dbReference type="EMBL" id="JAJVCZ030000003">
    <property type="protein sequence ID" value="KAL0261427.1"/>
    <property type="molecule type" value="Genomic_DNA"/>
</dbReference>
<protein>
    <recommendedName>
        <fullName evidence="3 11">Mediator of RNA polymerase II transcription subunit 13</fullName>
    </recommendedName>
    <alternativeName>
        <fullName evidence="10 11">Mediator complex subunit 13</fullName>
    </alternativeName>
</protein>
<evidence type="ECO:0000256" key="2">
    <source>
        <dbReference type="ARBA" id="ARBA00009354"/>
    </source>
</evidence>
<evidence type="ECO:0000256" key="1">
    <source>
        <dbReference type="ARBA" id="ARBA00004123"/>
    </source>
</evidence>
<comment type="similarity">
    <text evidence="2 11">Belongs to the Mediator complex subunit 13 family.</text>
</comment>
<evidence type="ECO:0000256" key="8">
    <source>
        <dbReference type="ARBA" id="ARBA00023242"/>
    </source>
</evidence>
<feature type="region of interest" description="Disordered" evidence="12">
    <location>
        <begin position="796"/>
        <end position="827"/>
    </location>
</feature>
<keyword evidence="8 11" id="KW-0539">Nucleus</keyword>